<reference evidence="1" key="1">
    <citation type="submission" date="2021-06" db="EMBL/GenBank/DDBJ databases">
        <authorList>
            <person name="Ellington A.J."/>
            <person name="Bryan N.C."/>
            <person name="Christner B.C."/>
            <person name="Reisch C.R."/>
        </authorList>
    </citation>
    <scope>NUCLEOTIDE SEQUENCE</scope>
    <source>
        <strain evidence="1">L6-1</strain>
    </source>
</reference>
<gene>
    <name evidence="1" type="ORF">KM842_08410</name>
</gene>
<protein>
    <submittedName>
        <fullName evidence="1">Hsp20/alpha crystallin family protein</fullName>
    </submittedName>
</protein>
<dbReference type="EMBL" id="CP076544">
    <property type="protein sequence ID" value="QWS32341.1"/>
    <property type="molecule type" value="Genomic_DNA"/>
</dbReference>
<keyword evidence="2" id="KW-1185">Reference proteome</keyword>
<accession>A0ACD1E0R4</accession>
<dbReference type="Proteomes" id="UP000681794">
    <property type="component" value="Chromosome"/>
</dbReference>
<evidence type="ECO:0000313" key="1">
    <source>
        <dbReference type="EMBL" id="QWS32341.1"/>
    </source>
</evidence>
<evidence type="ECO:0000313" key="2">
    <source>
        <dbReference type="Proteomes" id="UP000681794"/>
    </source>
</evidence>
<sequence length="161" mass="16890">MAMTFDPFRELDRLAGSLLGGATTGPRSMPMDLYRAGDHYVMDVDLPGVDPGSVDVDVDGSVLTIRAERTLGAPDGVQWLTRERQPGTFVRQLTLGDGLDVERIAAHYDNGVLSVTIPVQESSKPRKIAISTSSRADGGSGADRGGQGAQPLAVEQAAPGA</sequence>
<name>A0ACD1E0R4_9MICO</name>
<organism evidence="1 2">
    <name type="scientific">Curtobacterium aetherium</name>
    <dbReference type="NCBI Taxonomy" id="2841594"/>
    <lineage>
        <taxon>Bacteria</taxon>
        <taxon>Bacillati</taxon>
        <taxon>Actinomycetota</taxon>
        <taxon>Actinomycetes</taxon>
        <taxon>Micrococcales</taxon>
        <taxon>Microbacteriaceae</taxon>
        <taxon>Curtobacterium</taxon>
    </lineage>
</organism>
<proteinExistence type="predicted"/>